<protein>
    <submittedName>
        <fullName evidence="1">Uncharacterized protein</fullName>
    </submittedName>
</protein>
<proteinExistence type="predicted"/>
<evidence type="ECO:0000313" key="1">
    <source>
        <dbReference type="EMBL" id="KVT50121.1"/>
    </source>
</evidence>
<evidence type="ECO:0000313" key="2">
    <source>
        <dbReference type="Proteomes" id="UP000056732"/>
    </source>
</evidence>
<gene>
    <name evidence="1" type="ORF">WK53_11895</name>
</gene>
<dbReference type="Proteomes" id="UP000056732">
    <property type="component" value="Unassembled WGS sequence"/>
</dbReference>
<sequence>MFDEPGQHSMAADSQHALLKQLAGETGLKSIVAASFDETEEVFRQATEGIAFKLIEWEGKLLRPL</sequence>
<dbReference type="AlphaFoldDB" id="A0AAW3NB84"/>
<reference evidence="1 2" key="1">
    <citation type="submission" date="2015-11" db="EMBL/GenBank/DDBJ databases">
        <title>Expanding the genomic diversity of Burkholderia species for the development of highly accurate diagnostics.</title>
        <authorList>
            <person name="Sahl J."/>
            <person name="Keim P."/>
            <person name="Wagner D."/>
        </authorList>
    </citation>
    <scope>NUCLEOTIDE SEQUENCE [LARGE SCALE GENOMIC DNA]</scope>
    <source>
        <strain evidence="1 2">MSMB1137WGS</strain>
    </source>
</reference>
<accession>A0AAW3NB84</accession>
<name>A0AAW3NB84_9BURK</name>
<comment type="caution">
    <text evidence="1">The sequence shown here is derived from an EMBL/GenBank/DDBJ whole genome shotgun (WGS) entry which is preliminary data.</text>
</comment>
<organism evidence="1 2">
    <name type="scientific">Burkholderia ubonensis</name>
    <dbReference type="NCBI Taxonomy" id="101571"/>
    <lineage>
        <taxon>Bacteria</taxon>
        <taxon>Pseudomonadati</taxon>
        <taxon>Pseudomonadota</taxon>
        <taxon>Betaproteobacteria</taxon>
        <taxon>Burkholderiales</taxon>
        <taxon>Burkholderiaceae</taxon>
        <taxon>Burkholderia</taxon>
        <taxon>Burkholderia cepacia complex</taxon>
    </lineage>
</organism>
<dbReference type="EMBL" id="LPDO01000099">
    <property type="protein sequence ID" value="KVT50121.1"/>
    <property type="molecule type" value="Genomic_DNA"/>
</dbReference>